<reference evidence="1 2" key="1">
    <citation type="submission" date="2020-03" db="EMBL/GenBank/DDBJ databases">
        <title>Metabolic flexibility allows generalist bacteria to become dominant in a frequently disturbed ecosystem.</title>
        <authorList>
            <person name="Chen Y.-J."/>
            <person name="Leung P.M."/>
            <person name="Bay S.K."/>
            <person name="Hugenholtz P."/>
            <person name="Kessler A.J."/>
            <person name="Shelley G."/>
            <person name="Waite D.W."/>
            <person name="Cook P.L."/>
            <person name="Greening C."/>
        </authorList>
    </citation>
    <scope>NUCLEOTIDE SEQUENCE [LARGE SCALE GENOMIC DNA]</scope>
    <source>
        <strain evidence="1">SS_bin_28</strain>
    </source>
</reference>
<accession>A0A7Y2EB43</accession>
<dbReference type="InterPro" id="IPR039535">
    <property type="entry name" value="ASST-like"/>
</dbReference>
<evidence type="ECO:0000313" key="2">
    <source>
        <dbReference type="Proteomes" id="UP000547674"/>
    </source>
</evidence>
<comment type="caution">
    <text evidence="1">The sequence shown here is derived from an EMBL/GenBank/DDBJ whole genome shotgun (WGS) entry which is preliminary data.</text>
</comment>
<evidence type="ECO:0000313" key="1">
    <source>
        <dbReference type="EMBL" id="NNF08546.1"/>
    </source>
</evidence>
<gene>
    <name evidence="1" type="ORF">HKN21_17425</name>
</gene>
<protein>
    <submittedName>
        <fullName evidence="1">Uncharacterized protein</fullName>
    </submittedName>
</protein>
<dbReference type="PANTHER" id="PTHR35340:SF5">
    <property type="entry name" value="ASST-DOMAIN-CONTAINING PROTEIN"/>
    <property type="match status" value="1"/>
</dbReference>
<dbReference type="InterPro" id="IPR011047">
    <property type="entry name" value="Quinoprotein_ADH-like_sf"/>
</dbReference>
<name>A0A7Y2EB43_UNCEI</name>
<dbReference type="PANTHER" id="PTHR35340">
    <property type="entry name" value="PQQ ENZYME REPEAT PROTEIN-RELATED"/>
    <property type="match status" value="1"/>
</dbReference>
<dbReference type="Gene3D" id="2.130.10.10">
    <property type="entry name" value="YVTN repeat-like/Quinoprotein amine dehydrogenase"/>
    <property type="match status" value="1"/>
</dbReference>
<dbReference type="AlphaFoldDB" id="A0A7Y2EB43"/>
<sequence length="434" mass="48946">MRVVAILVLLLGLGATVWWLQRDSSDRQEPEASFVTDPRAVTYDWKALKGRWRLSPTDLPGLSEEEKENLERLQSLGYLSGSREATSPGGVLSWDESLSAPGANLFVSGHSPEAQLMDAEGKLLHRWTFAFKSAFPDMEVPGDSNAPDYFRRVHLYPNGDLLVIFEGLGLVKIDKDSNLIWAYGHGCHHDLRVKENGYIFVLTREPALLPRIHQRQVIYEDFVTVLSPEGKLLKKISILEAFENSPYANHLGEVPEHGDLLHTNTIQLLDDFSGDPRLGPGNVLISCLTISSLAIMDLVTGRIIWAKQGEWVAQHQPIFKNDDRILLLDNRGNQGFSRVLELEFDSGEILWTYEGSPPESFWTYDCGSIQLLPNDHVLVCESNSGRAFEITREGKVVWEFLSPYRAGEEKELIATLFDLVRLPPDFPLDWIQNP</sequence>
<dbReference type="InterPro" id="IPR015943">
    <property type="entry name" value="WD40/YVTN_repeat-like_dom_sf"/>
</dbReference>
<dbReference type="SUPFAM" id="SSF50998">
    <property type="entry name" value="Quinoprotein alcohol dehydrogenase-like"/>
    <property type="match status" value="1"/>
</dbReference>
<dbReference type="Pfam" id="PF14269">
    <property type="entry name" value="Arylsulfotran_2"/>
    <property type="match status" value="1"/>
</dbReference>
<dbReference type="Proteomes" id="UP000547674">
    <property type="component" value="Unassembled WGS sequence"/>
</dbReference>
<dbReference type="InterPro" id="IPR053143">
    <property type="entry name" value="Arylsulfate_ST"/>
</dbReference>
<dbReference type="EMBL" id="JABDJR010000698">
    <property type="protein sequence ID" value="NNF08546.1"/>
    <property type="molecule type" value="Genomic_DNA"/>
</dbReference>
<proteinExistence type="predicted"/>
<organism evidence="1 2">
    <name type="scientific">Eiseniibacteriota bacterium</name>
    <dbReference type="NCBI Taxonomy" id="2212470"/>
    <lineage>
        <taxon>Bacteria</taxon>
        <taxon>Candidatus Eiseniibacteriota</taxon>
    </lineage>
</organism>